<dbReference type="SUPFAM" id="SSF53756">
    <property type="entry name" value="UDP-Glycosyltransferase/glycogen phosphorylase"/>
    <property type="match status" value="1"/>
</dbReference>
<protein>
    <submittedName>
        <fullName evidence="1">Uncharacterized protein</fullName>
    </submittedName>
</protein>
<organism evidence="1 2">
    <name type="scientific">Virgisporangium ochraceum</name>
    <dbReference type="NCBI Taxonomy" id="65505"/>
    <lineage>
        <taxon>Bacteria</taxon>
        <taxon>Bacillati</taxon>
        <taxon>Actinomycetota</taxon>
        <taxon>Actinomycetes</taxon>
        <taxon>Micromonosporales</taxon>
        <taxon>Micromonosporaceae</taxon>
        <taxon>Virgisporangium</taxon>
    </lineage>
</organism>
<dbReference type="Pfam" id="PF19892">
    <property type="entry name" value="DUF6365"/>
    <property type="match status" value="1"/>
</dbReference>
<sequence>MTTYACYIVTSFWSYGELQMALDLAQRQRGAGIEPVFVIPPSHVAQTRAKGFRFETLVPGSGKLNVMLLRDVRRRYEPKAVILADFLNYAFCERHYGLTLDDLDLFGVPVSGIDIYDFARSGGRVDTYGFYTKGMRGVTLDRYRRLLQPTPIVPPDPPRDDRTVRYPLFEDLDPIGARERALAREELGLGTSDRMILVTSAAWQQRHLSYPGRMPFIAACLTALDEILARVAGDPVVVCVGTPEIGSSREIPRLRQYSHLPADEFARITAACDLYLSTNYVSTSMCRLVLKGVPTLLVQSSIARRPDGTYTWFGRPDAPLPALLGSVPNAYPYRMFPVGWHAFLRPALKDNDFYRIMRHTELFDTDGSVARADAILRGEDADRSQRARERYLTQLDKLPRAAEIGLP</sequence>
<dbReference type="InterPro" id="IPR045945">
    <property type="entry name" value="DUF6365"/>
</dbReference>
<reference evidence="1" key="1">
    <citation type="submission" date="2021-01" db="EMBL/GenBank/DDBJ databases">
        <title>Whole genome shotgun sequence of Virgisporangium ochraceum NBRC 16418.</title>
        <authorList>
            <person name="Komaki H."/>
            <person name="Tamura T."/>
        </authorList>
    </citation>
    <scope>NUCLEOTIDE SEQUENCE</scope>
    <source>
        <strain evidence="1">NBRC 16418</strain>
    </source>
</reference>
<dbReference type="Proteomes" id="UP000635606">
    <property type="component" value="Unassembled WGS sequence"/>
</dbReference>
<dbReference type="EMBL" id="BOPH01000155">
    <property type="protein sequence ID" value="GIJ75346.1"/>
    <property type="molecule type" value="Genomic_DNA"/>
</dbReference>
<keyword evidence="2" id="KW-1185">Reference proteome</keyword>
<gene>
    <name evidence="1" type="ORF">Voc01_102630</name>
</gene>
<evidence type="ECO:0000313" key="2">
    <source>
        <dbReference type="Proteomes" id="UP000635606"/>
    </source>
</evidence>
<proteinExistence type="predicted"/>
<dbReference type="AlphaFoldDB" id="A0A8J4A586"/>
<evidence type="ECO:0000313" key="1">
    <source>
        <dbReference type="EMBL" id="GIJ75346.1"/>
    </source>
</evidence>
<accession>A0A8J4A586</accession>
<name>A0A8J4A586_9ACTN</name>
<dbReference type="RefSeq" id="WP_203935109.1">
    <property type="nucleotide sequence ID" value="NZ_BOPH01000155.1"/>
</dbReference>
<comment type="caution">
    <text evidence="1">The sequence shown here is derived from an EMBL/GenBank/DDBJ whole genome shotgun (WGS) entry which is preliminary data.</text>
</comment>